<keyword evidence="7 11" id="KW-0862">Zinc</keyword>
<dbReference type="Proteomes" id="UP001378546">
    <property type="component" value="Chromosome"/>
</dbReference>
<keyword evidence="14" id="KW-1185">Reference proteome</keyword>
<dbReference type="InterPro" id="IPR036034">
    <property type="entry name" value="PDZ_sf"/>
</dbReference>
<feature type="transmembrane region" description="Helical" evidence="11">
    <location>
        <begin position="6"/>
        <end position="25"/>
    </location>
</feature>
<feature type="transmembrane region" description="Helical" evidence="11">
    <location>
        <begin position="345"/>
        <end position="368"/>
    </location>
</feature>
<gene>
    <name evidence="13" type="ORF">SP4011_19400</name>
</gene>
<evidence type="ECO:0000313" key="14">
    <source>
        <dbReference type="Proteomes" id="UP001378546"/>
    </source>
</evidence>
<dbReference type="RefSeq" id="WP_338619200.1">
    <property type="nucleotide sequence ID" value="NZ_AP026968.1"/>
</dbReference>
<dbReference type="PANTHER" id="PTHR42837:SF2">
    <property type="entry name" value="MEMBRANE METALLOPROTEASE ARASP2, CHLOROPLASTIC-RELATED"/>
    <property type="match status" value="1"/>
</dbReference>
<evidence type="ECO:0000256" key="5">
    <source>
        <dbReference type="ARBA" id="ARBA00022692"/>
    </source>
</evidence>
<evidence type="ECO:0000259" key="12">
    <source>
        <dbReference type="Pfam" id="PF02163"/>
    </source>
</evidence>
<keyword evidence="10 11" id="KW-0472">Membrane</keyword>
<evidence type="ECO:0000256" key="3">
    <source>
        <dbReference type="ARBA" id="ARBA00007931"/>
    </source>
</evidence>
<dbReference type="EMBL" id="AP026968">
    <property type="protein sequence ID" value="BDT65523.1"/>
    <property type="molecule type" value="Genomic_DNA"/>
</dbReference>
<evidence type="ECO:0000256" key="7">
    <source>
        <dbReference type="ARBA" id="ARBA00022833"/>
    </source>
</evidence>
<keyword evidence="4" id="KW-0645">Protease</keyword>
<comment type="subcellular location">
    <subcellularLocation>
        <location evidence="2">Membrane</location>
        <topology evidence="2">Multi-pass membrane protein</topology>
    </subcellularLocation>
</comment>
<comment type="similarity">
    <text evidence="3 11">Belongs to the peptidase M50B family.</text>
</comment>
<feature type="domain" description="Peptidase M50" evidence="12">
    <location>
        <begin position="7"/>
        <end position="404"/>
    </location>
</feature>
<comment type="cofactor">
    <cofactor evidence="1 11">
        <name>Zn(2+)</name>
        <dbReference type="ChEBI" id="CHEBI:29105"/>
    </cofactor>
</comment>
<feature type="transmembrane region" description="Helical" evidence="11">
    <location>
        <begin position="389"/>
        <end position="410"/>
    </location>
</feature>
<evidence type="ECO:0000256" key="11">
    <source>
        <dbReference type="RuleBase" id="RU362031"/>
    </source>
</evidence>
<proteinExistence type="inferred from homology"/>
<evidence type="ECO:0000256" key="2">
    <source>
        <dbReference type="ARBA" id="ARBA00004141"/>
    </source>
</evidence>
<dbReference type="PANTHER" id="PTHR42837">
    <property type="entry name" value="REGULATOR OF SIGMA-E PROTEASE RSEP"/>
    <property type="match status" value="1"/>
</dbReference>
<evidence type="ECO:0000256" key="4">
    <source>
        <dbReference type="ARBA" id="ARBA00022670"/>
    </source>
</evidence>
<evidence type="ECO:0000256" key="9">
    <source>
        <dbReference type="ARBA" id="ARBA00023049"/>
    </source>
</evidence>
<evidence type="ECO:0000256" key="10">
    <source>
        <dbReference type="ARBA" id="ARBA00023136"/>
    </source>
</evidence>
<sequence>MLGILTFILVFGIIVVVHEFGHFYFAKKSGILVREFAIGMGPKIFAHIGKDGTAYTIRILPLGGYVRMAGWGDDTTEIKTGTPVSLTLTDDGKVKRINLSGKKLDQTALPMQVTQFDFEDKLFIKGLVLEEEKIFAVDHDATVVEADGTEVRIAPLDVQYQNATIWGKLITNFAGPMNNFILGVVVFWILIFMQGGVRDVDTNQFHVMPQGALAKVGVPETAQITKIGSHEISNWESLIQAVETETKDKTAPTLDVTISENGSDKQVTVAPEESQGCYLLGVQPGIKSDFLSMFVGGFTTAADSALRILSALKNLIFQPDLNKLGGPVAIFKASSDAAKNGIENVLYFLAMISINIGIFNLIPIPALDGGKIVLNILEAIRRKPLKQEIETYVTLAGVVIMVVLMIAVTWNDIMRLFFR</sequence>
<dbReference type="InterPro" id="IPR004387">
    <property type="entry name" value="Pept_M50_Zn"/>
</dbReference>
<dbReference type="InterPro" id="IPR008915">
    <property type="entry name" value="Peptidase_M50"/>
</dbReference>
<evidence type="ECO:0000256" key="8">
    <source>
        <dbReference type="ARBA" id="ARBA00022989"/>
    </source>
</evidence>
<evidence type="ECO:0000313" key="13">
    <source>
        <dbReference type="EMBL" id="BDT65523.1"/>
    </source>
</evidence>
<feature type="transmembrane region" description="Helical" evidence="11">
    <location>
        <begin position="180"/>
        <end position="197"/>
    </location>
</feature>
<name>A0ABM8CJ33_9STRE</name>
<keyword evidence="8 11" id="KW-1133">Transmembrane helix</keyword>
<dbReference type="EC" id="3.4.24.-" evidence="11"/>
<dbReference type="NCBIfam" id="TIGR00054">
    <property type="entry name" value="RIP metalloprotease RseP"/>
    <property type="match status" value="1"/>
</dbReference>
<reference evidence="13 14" key="1">
    <citation type="submission" date="2022-11" db="EMBL/GenBank/DDBJ databases">
        <title>Complete genome sequence of alpha-hemolytic streptococci isolated from Japan.</title>
        <authorList>
            <person name="Morita M."/>
            <person name="Chang B."/>
            <person name="Akeda Y."/>
        </authorList>
    </citation>
    <scope>NUCLEOTIDE SEQUENCE [LARGE SCALE GENOMIC DNA]</scope>
    <source>
        <strain evidence="13 14">SP4011</strain>
    </source>
</reference>
<dbReference type="Pfam" id="PF02163">
    <property type="entry name" value="Peptidase_M50"/>
    <property type="match status" value="1"/>
</dbReference>
<protein>
    <recommendedName>
        <fullName evidence="11">Zinc metalloprotease</fullName>
        <ecNumber evidence="11">3.4.24.-</ecNumber>
    </recommendedName>
</protein>
<keyword evidence="5 11" id="KW-0812">Transmembrane</keyword>
<dbReference type="CDD" id="cd06163">
    <property type="entry name" value="S2P-M50_PDZ_RseP-like"/>
    <property type="match status" value="1"/>
</dbReference>
<keyword evidence="11" id="KW-0479">Metal-binding</keyword>
<evidence type="ECO:0000256" key="6">
    <source>
        <dbReference type="ARBA" id="ARBA00022801"/>
    </source>
</evidence>
<dbReference type="Gene3D" id="2.30.42.10">
    <property type="match status" value="1"/>
</dbReference>
<accession>A0ABM8CJ33</accession>
<evidence type="ECO:0000256" key="1">
    <source>
        <dbReference type="ARBA" id="ARBA00001947"/>
    </source>
</evidence>
<organism evidence="13 14">
    <name type="scientific">Streptococcus parapneumoniae</name>
    <dbReference type="NCBI Taxonomy" id="2993430"/>
    <lineage>
        <taxon>Bacteria</taxon>
        <taxon>Bacillati</taxon>
        <taxon>Bacillota</taxon>
        <taxon>Bacilli</taxon>
        <taxon>Lactobacillales</taxon>
        <taxon>Streptococcaceae</taxon>
        <taxon>Streptococcus</taxon>
        <taxon>Streptococcus thalassemiae group</taxon>
    </lineage>
</organism>
<dbReference type="GO" id="GO:0008237">
    <property type="term" value="F:metallopeptidase activity"/>
    <property type="evidence" value="ECO:0007669"/>
    <property type="project" value="UniProtKB-KW"/>
</dbReference>
<keyword evidence="6 11" id="KW-0378">Hydrolase</keyword>
<keyword evidence="9 11" id="KW-0482">Metalloprotease</keyword>